<dbReference type="Proteomes" id="UP001194098">
    <property type="component" value="Unassembled WGS sequence"/>
</dbReference>
<dbReference type="PROSITE" id="PS51206">
    <property type="entry name" value="SF3_HELICASE_1"/>
    <property type="match status" value="1"/>
</dbReference>
<dbReference type="GO" id="GO:0003677">
    <property type="term" value="F:DNA binding"/>
    <property type="evidence" value="ECO:0007669"/>
    <property type="project" value="InterPro"/>
</dbReference>
<evidence type="ECO:0000313" key="6">
    <source>
        <dbReference type="Proteomes" id="UP001194098"/>
    </source>
</evidence>
<name>A0AAW3W648_CLOBE</name>
<sequence>MEKVIELNHNEEFDDNMISEKDKVFIKGILKNDFKDSSEVAYYCTERMISNDYIDAKRILFKVFNNDIILEFVSKEEMEYLRDIYKYIIQKEQRKEEMKLKEAEAWKQNPERFFEKKKFIPTLLEKEVEAENDIIFVNDIGFHIYNGQYWKKVHGNVIQHIIKQKLGDKAMTNYIKNVTELIEKEKQMDGSKINHNRNRIILLNGTLDLSDWKNPIFYDNKFYRDDYGTIQLNCNYNKHAKSPTFDKYLETVFERDDERINLIGEMLGYCLVPSNKFEKGFMLYGSGSNGKSVLLQIINNLITEENISNVDLSDLEKSFSRSMLYNKLVNLTDEMEGKIKDSGFYKRIASGNTIEAQFKFKDSFNFKPFCTMVFAMNNFPQINDKTHGLYRKMILIPFDVTIKEEDQDKDLSEKLRNELDGILQIALTGLKRLSEQNRFTYSSKGNCIMEEFKRNSNPVQIFFDDMVAENKDGEVNSKELYALYIKFCSDEGIKDVMNNINFGKEVKKKFPLTEKKKLTRAGNREYYYLGIELSY</sequence>
<dbReference type="SMART" id="SM00885">
    <property type="entry name" value="D5_N"/>
    <property type="match status" value="1"/>
</dbReference>
<gene>
    <name evidence="5" type="ORF">HGI39_04205</name>
</gene>
<dbReference type="GO" id="GO:0016787">
    <property type="term" value="F:hydrolase activity"/>
    <property type="evidence" value="ECO:0007669"/>
    <property type="project" value="UniProtKB-KW"/>
</dbReference>
<feature type="domain" description="SF3 helicase" evidence="4">
    <location>
        <begin position="258"/>
        <end position="411"/>
    </location>
</feature>
<dbReference type="GO" id="GO:0005524">
    <property type="term" value="F:ATP binding"/>
    <property type="evidence" value="ECO:0007669"/>
    <property type="project" value="UniProtKB-KW"/>
</dbReference>
<evidence type="ECO:0000313" key="5">
    <source>
        <dbReference type="EMBL" id="MBC2473924.1"/>
    </source>
</evidence>
<dbReference type="Pfam" id="PF19263">
    <property type="entry name" value="DUF5906"/>
    <property type="match status" value="1"/>
</dbReference>
<dbReference type="NCBIfam" id="TIGR01613">
    <property type="entry name" value="primase_Cterm"/>
    <property type="match status" value="1"/>
</dbReference>
<evidence type="ECO:0000259" key="4">
    <source>
        <dbReference type="PROSITE" id="PS51206"/>
    </source>
</evidence>
<keyword evidence="1" id="KW-0547">Nucleotide-binding</keyword>
<protein>
    <recommendedName>
        <fullName evidence="4">SF3 helicase domain-containing protein</fullName>
    </recommendedName>
</protein>
<accession>A0AAW3W648</accession>
<dbReference type="PANTHER" id="PTHR35372">
    <property type="entry name" value="ATP BINDING PROTEIN-RELATED"/>
    <property type="match status" value="1"/>
</dbReference>
<dbReference type="InterPro" id="IPR045455">
    <property type="entry name" value="NrS-1_pol-like_helicase"/>
</dbReference>
<dbReference type="EMBL" id="JABAGV010000007">
    <property type="protein sequence ID" value="MBC2473924.1"/>
    <property type="molecule type" value="Genomic_DNA"/>
</dbReference>
<dbReference type="RefSeq" id="WP_171779937.1">
    <property type="nucleotide sequence ID" value="NZ_JABAGV010000007.1"/>
</dbReference>
<dbReference type="InterPro" id="IPR014818">
    <property type="entry name" value="Phage/plasmid_primase_P4_C"/>
</dbReference>
<dbReference type="InterPro" id="IPR003150">
    <property type="entry name" value="DNA-bd_RFX"/>
</dbReference>
<keyword evidence="2" id="KW-0378">Hydrolase</keyword>
<dbReference type="AlphaFoldDB" id="A0AAW3W648"/>
<dbReference type="InterPro" id="IPR014015">
    <property type="entry name" value="Helicase_SF3_DNA-vir"/>
</dbReference>
<dbReference type="Pfam" id="PF02257">
    <property type="entry name" value="RFX_DNA_binding"/>
    <property type="match status" value="1"/>
</dbReference>
<comment type="caution">
    <text evidence="5">The sequence shown here is derived from an EMBL/GenBank/DDBJ whole genome shotgun (WGS) entry which is preliminary data.</text>
</comment>
<dbReference type="InterPro" id="IPR051620">
    <property type="entry name" value="ORF904-like_C"/>
</dbReference>
<dbReference type="Gene3D" id="3.40.50.300">
    <property type="entry name" value="P-loop containing nucleotide triphosphate hydrolases"/>
    <property type="match status" value="1"/>
</dbReference>
<dbReference type="Gene3D" id="1.10.10.10">
    <property type="entry name" value="Winged helix-like DNA-binding domain superfamily/Winged helix DNA-binding domain"/>
    <property type="match status" value="1"/>
</dbReference>
<dbReference type="Pfam" id="PF08706">
    <property type="entry name" value="D5_N"/>
    <property type="match status" value="1"/>
</dbReference>
<dbReference type="InterPro" id="IPR006500">
    <property type="entry name" value="Helicase_put_C_phage/plasmid"/>
</dbReference>
<dbReference type="InterPro" id="IPR036388">
    <property type="entry name" value="WH-like_DNA-bd_sf"/>
</dbReference>
<evidence type="ECO:0000256" key="2">
    <source>
        <dbReference type="ARBA" id="ARBA00022801"/>
    </source>
</evidence>
<evidence type="ECO:0000256" key="1">
    <source>
        <dbReference type="ARBA" id="ARBA00022741"/>
    </source>
</evidence>
<keyword evidence="3" id="KW-0067">ATP-binding</keyword>
<reference evidence="5" key="1">
    <citation type="submission" date="2020-04" db="EMBL/GenBank/DDBJ databases">
        <authorList>
            <person name="Brown S."/>
        </authorList>
    </citation>
    <scope>NUCLEOTIDE SEQUENCE</scope>
    <source>
        <strain evidence="5">DJ015</strain>
    </source>
</reference>
<reference evidence="5" key="2">
    <citation type="journal article" date="2022" name="Nat. Biotechnol.">
        <title>Carbon-negative production of acetone and isopropanol by gas fermentation at industrial pilot scale.</title>
        <authorList>
            <person name="Liew F.E."/>
            <person name="Nogle R."/>
            <person name="Abdalla T."/>
            <person name="Rasor B.J."/>
            <person name="Canter C."/>
            <person name="Jensen R.O."/>
            <person name="Wang L."/>
            <person name="Strutz J."/>
            <person name="Chirania P."/>
            <person name="De Tissera S."/>
            <person name="Mueller A.P."/>
            <person name="Ruan Z."/>
            <person name="Gao A."/>
            <person name="Tran L."/>
            <person name="Engle N.L."/>
            <person name="Bromley J.C."/>
            <person name="Daniell J."/>
            <person name="Conrado R."/>
            <person name="Tschaplinski T.J."/>
            <person name="Giannone R.J."/>
            <person name="Hettich R.L."/>
            <person name="Karim A.S."/>
            <person name="Simpson S.D."/>
            <person name="Brown S.D."/>
            <person name="Leang C."/>
            <person name="Jewett M.C."/>
            <person name="Kopke M."/>
        </authorList>
    </citation>
    <scope>NUCLEOTIDE SEQUENCE</scope>
    <source>
        <strain evidence="5">DJ015</strain>
    </source>
</reference>
<proteinExistence type="predicted"/>
<dbReference type="InterPro" id="IPR036390">
    <property type="entry name" value="WH_DNA-bd_sf"/>
</dbReference>
<evidence type="ECO:0000256" key="3">
    <source>
        <dbReference type="ARBA" id="ARBA00022840"/>
    </source>
</evidence>
<dbReference type="GO" id="GO:0006355">
    <property type="term" value="P:regulation of DNA-templated transcription"/>
    <property type="evidence" value="ECO:0007669"/>
    <property type="project" value="InterPro"/>
</dbReference>
<dbReference type="SUPFAM" id="SSF52540">
    <property type="entry name" value="P-loop containing nucleoside triphosphate hydrolases"/>
    <property type="match status" value="1"/>
</dbReference>
<organism evidence="5 6">
    <name type="scientific">Clostridium beijerinckii</name>
    <name type="common">Clostridium MP</name>
    <dbReference type="NCBI Taxonomy" id="1520"/>
    <lineage>
        <taxon>Bacteria</taxon>
        <taxon>Bacillati</taxon>
        <taxon>Bacillota</taxon>
        <taxon>Clostridia</taxon>
        <taxon>Eubacteriales</taxon>
        <taxon>Clostridiaceae</taxon>
        <taxon>Clostridium</taxon>
    </lineage>
</organism>
<dbReference type="InterPro" id="IPR027417">
    <property type="entry name" value="P-loop_NTPase"/>
</dbReference>
<dbReference type="SUPFAM" id="SSF46785">
    <property type="entry name" value="Winged helix' DNA-binding domain"/>
    <property type="match status" value="1"/>
</dbReference>
<dbReference type="PANTHER" id="PTHR35372:SF2">
    <property type="entry name" value="SF3 HELICASE DOMAIN-CONTAINING PROTEIN"/>
    <property type="match status" value="1"/>
</dbReference>